<dbReference type="InterPro" id="IPR029962">
    <property type="entry name" value="TBL"/>
</dbReference>
<protein>
    <recommendedName>
        <fullName evidence="1">Trichome birefringence-like N-terminal domain-containing protein</fullName>
    </recommendedName>
</protein>
<proteinExistence type="predicted"/>
<dbReference type="GO" id="GO:0005794">
    <property type="term" value="C:Golgi apparatus"/>
    <property type="evidence" value="ECO:0007669"/>
    <property type="project" value="TreeGrafter"/>
</dbReference>
<dbReference type="EMBL" id="JAMYWD010000003">
    <property type="protein sequence ID" value="KAJ4976206.1"/>
    <property type="molecule type" value="Genomic_DNA"/>
</dbReference>
<feature type="domain" description="Trichome birefringence-like N-terminal" evidence="1">
    <location>
        <begin position="82"/>
        <end position="133"/>
    </location>
</feature>
<dbReference type="PANTHER" id="PTHR32285">
    <property type="entry name" value="PROTEIN TRICHOME BIREFRINGENCE-LIKE 9-RELATED"/>
    <property type="match status" value="1"/>
</dbReference>
<comment type="caution">
    <text evidence="2">The sequence shown here is derived from an EMBL/GenBank/DDBJ whole genome shotgun (WGS) entry which is preliminary data.</text>
</comment>
<evidence type="ECO:0000313" key="3">
    <source>
        <dbReference type="Proteomes" id="UP001141806"/>
    </source>
</evidence>
<reference evidence="2" key="1">
    <citation type="journal article" date="2023" name="Plant J.">
        <title>The genome of the king protea, Protea cynaroides.</title>
        <authorList>
            <person name="Chang J."/>
            <person name="Duong T.A."/>
            <person name="Schoeman C."/>
            <person name="Ma X."/>
            <person name="Roodt D."/>
            <person name="Barker N."/>
            <person name="Li Z."/>
            <person name="Van de Peer Y."/>
            <person name="Mizrachi E."/>
        </authorList>
    </citation>
    <scope>NUCLEOTIDE SEQUENCE</scope>
    <source>
        <tissue evidence="2">Young leaves</tissue>
    </source>
</reference>
<dbReference type="GO" id="GO:0016413">
    <property type="term" value="F:O-acetyltransferase activity"/>
    <property type="evidence" value="ECO:0007669"/>
    <property type="project" value="InterPro"/>
</dbReference>
<keyword evidence="3" id="KW-1185">Reference proteome</keyword>
<accession>A0A9Q0KTX2</accession>
<dbReference type="InterPro" id="IPR025846">
    <property type="entry name" value="TBL_N"/>
</dbReference>
<organism evidence="2 3">
    <name type="scientific">Protea cynaroides</name>
    <dbReference type="NCBI Taxonomy" id="273540"/>
    <lineage>
        <taxon>Eukaryota</taxon>
        <taxon>Viridiplantae</taxon>
        <taxon>Streptophyta</taxon>
        <taxon>Embryophyta</taxon>
        <taxon>Tracheophyta</taxon>
        <taxon>Spermatophyta</taxon>
        <taxon>Magnoliopsida</taxon>
        <taxon>Proteales</taxon>
        <taxon>Proteaceae</taxon>
        <taxon>Protea</taxon>
    </lineage>
</organism>
<dbReference type="AlphaFoldDB" id="A0A9Q0KTX2"/>
<gene>
    <name evidence="2" type="ORF">NE237_001312</name>
</gene>
<dbReference type="Pfam" id="PF14416">
    <property type="entry name" value="PMR5N"/>
    <property type="match status" value="1"/>
</dbReference>
<evidence type="ECO:0000259" key="1">
    <source>
        <dbReference type="Pfam" id="PF14416"/>
    </source>
</evidence>
<evidence type="ECO:0000313" key="2">
    <source>
        <dbReference type="EMBL" id="KAJ4976206.1"/>
    </source>
</evidence>
<dbReference type="OrthoDB" id="1739608at2759"/>
<dbReference type="PANTHER" id="PTHR32285:SF48">
    <property type="entry name" value="PROTEIN TRICHOME BIREFRINGENCE-LIKE 19"/>
    <property type="match status" value="1"/>
</dbReference>
<name>A0A9Q0KTX2_9MAGN</name>
<sequence>MRMTSGCNSKAKRNSSVDTTAIVKPLADQSFCRLYKQGQWLLQVAIGFYACSASTPWGSGCTLKPSFAFDHGDSEGVTSGRECDLFTREWILNHEALYYTNLSGVVIHEHQNYMKYGRPDSSFRTWRRRPEECVLPIFNPVQFSKIVRVKSWFGDIDSIYASPGDFIQKQE</sequence>
<dbReference type="Proteomes" id="UP001141806">
    <property type="component" value="Unassembled WGS sequence"/>
</dbReference>